<proteinExistence type="predicted"/>
<feature type="region of interest" description="Disordered" evidence="1">
    <location>
        <begin position="163"/>
        <end position="182"/>
    </location>
</feature>
<evidence type="ECO:0000313" key="2">
    <source>
        <dbReference type="EMBL" id="MEN2787571.1"/>
    </source>
</evidence>
<dbReference type="RefSeq" id="WP_345865787.1">
    <property type="nucleotide sequence ID" value="NZ_JBDIMF010000006.1"/>
</dbReference>
<accession>A0ABU9XVI4</accession>
<protein>
    <recommendedName>
        <fullName evidence="4">Internal virion protein B</fullName>
    </recommendedName>
</protein>
<dbReference type="EMBL" id="JBDIMF010000006">
    <property type="protein sequence ID" value="MEN2787571.1"/>
    <property type="molecule type" value="Genomic_DNA"/>
</dbReference>
<gene>
    <name evidence="2" type="ORF">ABC969_14220</name>
</gene>
<organism evidence="2 3">
    <name type="scientific">Sphingomonas qilianensis</name>
    <dbReference type="NCBI Taxonomy" id="1736690"/>
    <lineage>
        <taxon>Bacteria</taxon>
        <taxon>Pseudomonadati</taxon>
        <taxon>Pseudomonadota</taxon>
        <taxon>Alphaproteobacteria</taxon>
        <taxon>Sphingomonadales</taxon>
        <taxon>Sphingomonadaceae</taxon>
        <taxon>Sphingomonas</taxon>
    </lineage>
</organism>
<evidence type="ECO:0000256" key="1">
    <source>
        <dbReference type="SAM" id="MobiDB-lite"/>
    </source>
</evidence>
<keyword evidence="3" id="KW-1185">Reference proteome</keyword>
<reference evidence="2 3" key="1">
    <citation type="submission" date="2024-05" db="EMBL/GenBank/DDBJ databases">
        <authorList>
            <person name="Liu Q."/>
            <person name="Xin Y.-H."/>
        </authorList>
    </citation>
    <scope>NUCLEOTIDE SEQUENCE [LARGE SCALE GENOMIC DNA]</scope>
    <source>
        <strain evidence="2 3">CGMCC 1.15349</strain>
    </source>
</reference>
<sequence length="182" mass="18873">MCDPITLTAAAATAVTMAGQVSKGVGDSRIARYEASVADQNARLASEQARDSIENTNIEALRVGRQHAQTKGQAVATMAGNGVDLNFGSAVDVQRDNAMTAAEDMSQIYKGGNERTKGFEISAFNYKSSAAASRAKAKAAKMQGFFNAASTALGSASQISSMRRPTASQSNAYGVSGSDGIY</sequence>
<evidence type="ECO:0008006" key="4">
    <source>
        <dbReference type="Google" id="ProtNLM"/>
    </source>
</evidence>
<comment type="caution">
    <text evidence="2">The sequence shown here is derived from an EMBL/GenBank/DDBJ whole genome shotgun (WGS) entry which is preliminary data.</text>
</comment>
<dbReference type="Proteomes" id="UP001404104">
    <property type="component" value="Unassembled WGS sequence"/>
</dbReference>
<feature type="compositionally biased region" description="Polar residues" evidence="1">
    <location>
        <begin position="163"/>
        <end position="173"/>
    </location>
</feature>
<name>A0ABU9XVI4_9SPHN</name>
<evidence type="ECO:0000313" key="3">
    <source>
        <dbReference type="Proteomes" id="UP001404104"/>
    </source>
</evidence>